<dbReference type="InterPro" id="IPR019150">
    <property type="entry name" value="Vesicle_transport_protein_Use1"/>
</dbReference>
<evidence type="ECO:0000256" key="4">
    <source>
        <dbReference type="ARBA" id="ARBA00022692"/>
    </source>
</evidence>
<evidence type="ECO:0000256" key="6">
    <source>
        <dbReference type="ARBA" id="ARBA00022892"/>
    </source>
</evidence>
<evidence type="ECO:0000256" key="3">
    <source>
        <dbReference type="ARBA" id="ARBA00022448"/>
    </source>
</evidence>
<accession>A0A8H7PKR8</accession>
<evidence type="ECO:0000256" key="11">
    <source>
        <dbReference type="SAM" id="Phobius"/>
    </source>
</evidence>
<dbReference type="PANTHER" id="PTHR13050:SF7">
    <property type="entry name" value="VESICLE TRANSPORT PROTEIN USE1"/>
    <property type="match status" value="1"/>
</dbReference>
<keyword evidence="5" id="KW-0256">Endoplasmic reticulum</keyword>
<name>A0A8H7PKR8_9FUNG</name>
<evidence type="ECO:0000256" key="7">
    <source>
        <dbReference type="ARBA" id="ARBA00022927"/>
    </source>
</evidence>
<keyword evidence="3" id="KW-0813">Transport</keyword>
<dbReference type="PANTHER" id="PTHR13050">
    <property type="entry name" value="USE1-LIKE PROTEIN"/>
    <property type="match status" value="1"/>
</dbReference>
<dbReference type="GO" id="GO:0005789">
    <property type="term" value="C:endoplasmic reticulum membrane"/>
    <property type="evidence" value="ECO:0007669"/>
    <property type="project" value="UniProtKB-SubCell"/>
</dbReference>
<dbReference type="AlphaFoldDB" id="A0A8H7PKR8"/>
<keyword evidence="4 11" id="KW-0812">Transmembrane</keyword>
<dbReference type="OrthoDB" id="4506189at2759"/>
<dbReference type="EMBL" id="JAEPRA010000014">
    <property type="protein sequence ID" value="KAG2175847.1"/>
    <property type="molecule type" value="Genomic_DNA"/>
</dbReference>
<evidence type="ECO:0000256" key="10">
    <source>
        <dbReference type="SAM" id="MobiDB-lite"/>
    </source>
</evidence>
<organism evidence="12 13">
    <name type="scientific">Umbelopsis vinacea</name>
    <dbReference type="NCBI Taxonomy" id="44442"/>
    <lineage>
        <taxon>Eukaryota</taxon>
        <taxon>Fungi</taxon>
        <taxon>Fungi incertae sedis</taxon>
        <taxon>Mucoromycota</taxon>
        <taxon>Mucoromycotina</taxon>
        <taxon>Umbelopsidomycetes</taxon>
        <taxon>Umbelopsidales</taxon>
        <taxon>Umbelopsidaceae</taxon>
        <taxon>Umbelopsis</taxon>
    </lineage>
</organism>
<keyword evidence="13" id="KW-1185">Reference proteome</keyword>
<feature type="transmembrane region" description="Helical" evidence="11">
    <location>
        <begin position="266"/>
        <end position="291"/>
    </location>
</feature>
<evidence type="ECO:0000256" key="8">
    <source>
        <dbReference type="ARBA" id="ARBA00022989"/>
    </source>
</evidence>
<evidence type="ECO:0000256" key="1">
    <source>
        <dbReference type="ARBA" id="ARBA00004163"/>
    </source>
</evidence>
<dbReference type="Pfam" id="PF09753">
    <property type="entry name" value="Use1"/>
    <property type="match status" value="1"/>
</dbReference>
<feature type="compositionally biased region" description="Acidic residues" evidence="10">
    <location>
        <begin position="115"/>
        <end position="134"/>
    </location>
</feature>
<evidence type="ECO:0000256" key="2">
    <source>
        <dbReference type="ARBA" id="ARBA00007891"/>
    </source>
</evidence>
<evidence type="ECO:0000313" key="13">
    <source>
        <dbReference type="Proteomes" id="UP000612746"/>
    </source>
</evidence>
<reference evidence="12" key="1">
    <citation type="submission" date="2020-12" db="EMBL/GenBank/DDBJ databases">
        <title>Metabolic potential, ecology and presence of endohyphal bacteria is reflected in genomic diversity of Mucoromycotina.</title>
        <authorList>
            <person name="Muszewska A."/>
            <person name="Okrasinska A."/>
            <person name="Steczkiewicz K."/>
            <person name="Drgas O."/>
            <person name="Orlowska M."/>
            <person name="Perlinska-Lenart U."/>
            <person name="Aleksandrzak-Piekarczyk T."/>
            <person name="Szatraj K."/>
            <person name="Zielenkiewicz U."/>
            <person name="Pilsyk S."/>
            <person name="Malc E."/>
            <person name="Mieczkowski P."/>
            <person name="Kruszewska J.S."/>
            <person name="Biernat P."/>
            <person name="Pawlowska J."/>
        </authorList>
    </citation>
    <scope>NUCLEOTIDE SEQUENCE</scope>
    <source>
        <strain evidence="12">WA0000051536</strain>
    </source>
</reference>
<keyword evidence="9 11" id="KW-0472">Membrane</keyword>
<dbReference type="GO" id="GO:0006890">
    <property type="term" value="P:retrograde vesicle-mediated transport, Golgi to endoplasmic reticulum"/>
    <property type="evidence" value="ECO:0007669"/>
    <property type="project" value="TreeGrafter"/>
</dbReference>
<keyword evidence="6" id="KW-0931">ER-Golgi transport</keyword>
<keyword evidence="7" id="KW-0653">Protein transport</keyword>
<feature type="compositionally biased region" description="Basic and acidic residues" evidence="10">
    <location>
        <begin position="146"/>
        <end position="165"/>
    </location>
</feature>
<comment type="caution">
    <text evidence="12">The sequence shown here is derived from an EMBL/GenBank/DDBJ whole genome shotgun (WGS) entry which is preliminary data.</text>
</comment>
<evidence type="ECO:0000256" key="5">
    <source>
        <dbReference type="ARBA" id="ARBA00022824"/>
    </source>
</evidence>
<evidence type="ECO:0000313" key="12">
    <source>
        <dbReference type="EMBL" id="KAG2175847.1"/>
    </source>
</evidence>
<evidence type="ECO:0008006" key="14">
    <source>
        <dbReference type="Google" id="ProtNLM"/>
    </source>
</evidence>
<comment type="subcellular location">
    <subcellularLocation>
        <location evidence="1">Endoplasmic reticulum membrane</location>
        <topology evidence="1">Single-pass type IV membrane protein</topology>
    </subcellularLocation>
</comment>
<dbReference type="GO" id="GO:0015031">
    <property type="term" value="P:protein transport"/>
    <property type="evidence" value="ECO:0007669"/>
    <property type="project" value="UniProtKB-KW"/>
</dbReference>
<protein>
    <recommendedName>
        <fullName evidence="14">Vesicle transport protein USE1</fullName>
    </recommendedName>
</protein>
<feature type="region of interest" description="Disordered" evidence="10">
    <location>
        <begin position="103"/>
        <end position="189"/>
    </location>
</feature>
<proteinExistence type="inferred from homology"/>
<dbReference type="CDD" id="cd15860">
    <property type="entry name" value="SNARE_USE1"/>
    <property type="match status" value="1"/>
</dbReference>
<gene>
    <name evidence="12" type="ORF">INT44_000325</name>
</gene>
<dbReference type="GO" id="GO:0031201">
    <property type="term" value="C:SNARE complex"/>
    <property type="evidence" value="ECO:0007669"/>
    <property type="project" value="TreeGrafter"/>
</dbReference>
<comment type="similarity">
    <text evidence="2">Belongs to the USE1 family.</text>
</comment>
<sequence>MVWFRPKQIRSGEEIKSICILLAQVDTKGRLFLQYVKYAKTMSELIEKRQGSISPETRHAIDELGKFIEQETMNVTMDKGIIQAQAGKTALLAVINESINHDDENQLHIPQEEPPQVEDTEVAGEQGVEGEEEWSEKSQSGPDCFSESKRPSFREHKSAESQNELRHRKSYLPMHSRQTPSANSANVHEEETAQIEHVLQHHRQLQEELTGDLSKMAAQLKSNSLAFGDLLEKDDQVLRDAQNAVASNLDRLRKERTRLDRHNSKAWGTTFMTCGIMLFVSMMFVLVFFTIKFLPKAK</sequence>
<feature type="compositionally biased region" description="Polar residues" evidence="10">
    <location>
        <begin position="176"/>
        <end position="186"/>
    </location>
</feature>
<evidence type="ECO:0000256" key="9">
    <source>
        <dbReference type="ARBA" id="ARBA00023136"/>
    </source>
</evidence>
<keyword evidence="8 11" id="KW-1133">Transmembrane helix</keyword>
<dbReference type="Proteomes" id="UP000612746">
    <property type="component" value="Unassembled WGS sequence"/>
</dbReference>
<dbReference type="GO" id="GO:0005484">
    <property type="term" value="F:SNAP receptor activity"/>
    <property type="evidence" value="ECO:0007669"/>
    <property type="project" value="TreeGrafter"/>
</dbReference>